<comment type="subcellular location">
    <subcellularLocation>
        <location evidence="2 11">Cytoplasm</location>
    </subcellularLocation>
</comment>
<dbReference type="GO" id="GO:0006508">
    <property type="term" value="P:proteolysis"/>
    <property type="evidence" value="ECO:0007669"/>
    <property type="project" value="UniProtKB-KW"/>
</dbReference>
<feature type="domain" description="AB hydrolase-1" evidence="14">
    <location>
        <begin position="44"/>
        <end position="302"/>
    </location>
</feature>
<dbReference type="RefSeq" id="WP_109795745.1">
    <property type="nucleotide sequence ID" value="NZ_PHIG01000044.1"/>
</dbReference>
<dbReference type="Pfam" id="PF00561">
    <property type="entry name" value="Abhydrolase_1"/>
    <property type="match status" value="1"/>
</dbReference>
<dbReference type="PIRSF" id="PIRSF006431">
    <property type="entry name" value="Pept_S33"/>
    <property type="match status" value="1"/>
</dbReference>
<dbReference type="PANTHER" id="PTHR43722">
    <property type="entry name" value="PROLINE IMINOPEPTIDASE"/>
    <property type="match status" value="1"/>
</dbReference>
<comment type="similarity">
    <text evidence="3 11 13">Belongs to the peptidase S33 family.</text>
</comment>
<evidence type="ECO:0000256" key="3">
    <source>
        <dbReference type="ARBA" id="ARBA00010088"/>
    </source>
</evidence>
<dbReference type="SUPFAM" id="SSF53474">
    <property type="entry name" value="alpha/beta-Hydrolases"/>
    <property type="match status" value="1"/>
</dbReference>
<keyword evidence="16" id="KW-1185">Reference proteome</keyword>
<evidence type="ECO:0000313" key="15">
    <source>
        <dbReference type="EMBL" id="PJK28441.1"/>
    </source>
</evidence>
<protein>
    <recommendedName>
        <fullName evidence="5 11">Proline iminopeptidase</fullName>
        <shortName evidence="11">PIP</shortName>
        <ecNumber evidence="4 11">3.4.11.5</ecNumber>
    </recommendedName>
    <alternativeName>
        <fullName evidence="10 11">Prolyl aminopeptidase</fullName>
    </alternativeName>
</protein>
<dbReference type="Gene3D" id="3.40.50.1820">
    <property type="entry name" value="alpha/beta hydrolase"/>
    <property type="match status" value="1"/>
</dbReference>
<evidence type="ECO:0000256" key="7">
    <source>
        <dbReference type="ARBA" id="ARBA00022490"/>
    </source>
</evidence>
<dbReference type="AlphaFoldDB" id="A0A2M9FYA3"/>
<dbReference type="InterPro" id="IPR005944">
    <property type="entry name" value="Pro_iminopeptidase"/>
</dbReference>
<proteinExistence type="inferred from homology"/>
<comment type="caution">
    <text evidence="15">The sequence shown here is derived from an EMBL/GenBank/DDBJ whole genome shotgun (WGS) entry which is preliminary data.</text>
</comment>
<keyword evidence="9 11" id="KW-0378">Hydrolase</keyword>
<evidence type="ECO:0000313" key="16">
    <source>
        <dbReference type="Proteomes" id="UP000229498"/>
    </source>
</evidence>
<feature type="active site" description="Nucleophile" evidence="12">
    <location>
        <position position="116"/>
    </location>
</feature>
<name>A0A2M9FYA3_9PROT</name>
<comment type="catalytic activity">
    <reaction evidence="1 11 13">
        <text>Release of N-terminal proline from a peptide.</text>
        <dbReference type="EC" id="3.4.11.5"/>
    </reaction>
</comment>
<dbReference type="Proteomes" id="UP000229498">
    <property type="component" value="Unassembled WGS sequence"/>
</dbReference>
<evidence type="ECO:0000259" key="14">
    <source>
        <dbReference type="Pfam" id="PF00561"/>
    </source>
</evidence>
<feature type="active site" description="Proton donor" evidence="12">
    <location>
        <position position="300"/>
    </location>
</feature>
<reference evidence="15 16" key="1">
    <citation type="submission" date="2017-11" db="EMBL/GenBank/DDBJ databases">
        <title>Draft genome sequence of Rhizobiales bacterium SY3-13.</title>
        <authorList>
            <person name="Sun C."/>
        </authorList>
    </citation>
    <scope>NUCLEOTIDE SEQUENCE [LARGE SCALE GENOMIC DNA]</scope>
    <source>
        <strain evidence="15 16">SY3-13</strain>
    </source>
</reference>
<dbReference type="GO" id="GO:0004177">
    <property type="term" value="F:aminopeptidase activity"/>
    <property type="evidence" value="ECO:0007669"/>
    <property type="project" value="UniProtKB-UniRule"/>
</dbReference>
<evidence type="ECO:0000256" key="2">
    <source>
        <dbReference type="ARBA" id="ARBA00004496"/>
    </source>
</evidence>
<dbReference type="GO" id="GO:0005737">
    <property type="term" value="C:cytoplasm"/>
    <property type="evidence" value="ECO:0007669"/>
    <property type="project" value="UniProtKB-SubCell"/>
</dbReference>
<dbReference type="EMBL" id="PHIG01000044">
    <property type="protein sequence ID" value="PJK28441.1"/>
    <property type="molecule type" value="Genomic_DNA"/>
</dbReference>
<keyword evidence="6 11" id="KW-0031">Aminopeptidase</keyword>
<evidence type="ECO:0000256" key="11">
    <source>
        <dbReference type="PIRNR" id="PIRNR006431"/>
    </source>
</evidence>
<evidence type="ECO:0000256" key="4">
    <source>
        <dbReference type="ARBA" id="ARBA00012568"/>
    </source>
</evidence>
<gene>
    <name evidence="15" type="primary">pip</name>
    <name evidence="15" type="ORF">CVT23_17220</name>
</gene>
<evidence type="ECO:0000256" key="1">
    <source>
        <dbReference type="ARBA" id="ARBA00001585"/>
    </source>
</evidence>
<dbReference type="OrthoDB" id="9796770at2"/>
<dbReference type="EC" id="3.4.11.5" evidence="4 11"/>
<dbReference type="PRINTS" id="PR00111">
    <property type="entry name" value="ABHYDROLASE"/>
</dbReference>
<evidence type="ECO:0000256" key="6">
    <source>
        <dbReference type="ARBA" id="ARBA00022438"/>
    </source>
</evidence>
<keyword evidence="7 11" id="KW-0963">Cytoplasm</keyword>
<feature type="active site" evidence="12">
    <location>
        <position position="272"/>
    </location>
</feature>
<keyword evidence="8 11" id="KW-0645">Protease</keyword>
<dbReference type="PRINTS" id="PR00793">
    <property type="entry name" value="PROAMNOPTASE"/>
</dbReference>
<evidence type="ECO:0000256" key="8">
    <source>
        <dbReference type="ARBA" id="ARBA00022670"/>
    </source>
</evidence>
<sequence>MIDKSSRRTVYPRIEPFDQGRLSVSDLHTLHYEQCGNPDGKPAVVIHGGPGGGKKPDDRRYFDPQKYRIVLFDQRGCGQSTPHAELNENTTWRLVEDLEALRSHLGIGKWQVFGGSWGSALGLAYAETHPDRVSELILRGIFTLRREELLWFYQKGADALFPDLWENYVAEIPVEERGDMIAAYYRRLTSVDESVRLSAARAWSTWEGGTLSLYADPGRVADFADARFALAFARIECHYFVNGGFFESDDWLIANAARIRGIPGVIVQGRYDVVTPMMTAWALRKAWPEADFRVVSDAGHAGSEPGIVDELVRATDRFAV</sequence>
<dbReference type="InterPro" id="IPR000073">
    <property type="entry name" value="AB_hydrolase_1"/>
</dbReference>
<evidence type="ECO:0000256" key="9">
    <source>
        <dbReference type="ARBA" id="ARBA00022801"/>
    </source>
</evidence>
<evidence type="ECO:0000256" key="10">
    <source>
        <dbReference type="ARBA" id="ARBA00029605"/>
    </source>
</evidence>
<organism evidence="15 16">
    <name type="scientific">Minwuia thermotolerans</name>
    <dbReference type="NCBI Taxonomy" id="2056226"/>
    <lineage>
        <taxon>Bacteria</taxon>
        <taxon>Pseudomonadati</taxon>
        <taxon>Pseudomonadota</taxon>
        <taxon>Alphaproteobacteria</taxon>
        <taxon>Minwuiales</taxon>
        <taxon>Minwuiaceae</taxon>
        <taxon>Minwuia</taxon>
    </lineage>
</organism>
<evidence type="ECO:0000256" key="13">
    <source>
        <dbReference type="RuleBase" id="RU003421"/>
    </source>
</evidence>
<dbReference type="NCBIfam" id="TIGR01249">
    <property type="entry name" value="pro_imino_pep_1"/>
    <property type="match status" value="1"/>
</dbReference>
<dbReference type="PANTHER" id="PTHR43722:SF1">
    <property type="entry name" value="PROLINE IMINOPEPTIDASE"/>
    <property type="match status" value="1"/>
</dbReference>
<dbReference type="InterPro" id="IPR002410">
    <property type="entry name" value="Peptidase_S33"/>
</dbReference>
<evidence type="ECO:0000256" key="5">
    <source>
        <dbReference type="ARBA" id="ARBA00021843"/>
    </source>
</evidence>
<dbReference type="InterPro" id="IPR029058">
    <property type="entry name" value="AB_hydrolase_fold"/>
</dbReference>
<accession>A0A2M9FYA3</accession>
<evidence type="ECO:0000256" key="12">
    <source>
        <dbReference type="PIRSR" id="PIRSR006431-1"/>
    </source>
</evidence>